<comment type="caution">
    <text evidence="2">The sequence shown here is derived from an EMBL/GenBank/DDBJ whole genome shotgun (WGS) entry which is preliminary data.</text>
</comment>
<name>A0ABT0HAP0_9FLAO</name>
<protein>
    <submittedName>
        <fullName evidence="2">Uncharacterized protein</fullName>
    </submittedName>
</protein>
<gene>
    <name evidence="2" type="ORF">MUY34_12470</name>
</gene>
<evidence type="ECO:0000313" key="2">
    <source>
        <dbReference type="EMBL" id="MCK8481438.1"/>
    </source>
</evidence>
<organism evidence="2 3">
    <name type="scientific">Psychroserpens algicola</name>
    <dbReference type="NCBI Taxonomy" id="1719034"/>
    <lineage>
        <taxon>Bacteria</taxon>
        <taxon>Pseudomonadati</taxon>
        <taxon>Bacteroidota</taxon>
        <taxon>Flavobacteriia</taxon>
        <taxon>Flavobacteriales</taxon>
        <taxon>Flavobacteriaceae</taxon>
        <taxon>Psychroserpens</taxon>
    </lineage>
</organism>
<keyword evidence="1" id="KW-0812">Transmembrane</keyword>
<feature type="transmembrane region" description="Helical" evidence="1">
    <location>
        <begin position="9"/>
        <end position="28"/>
    </location>
</feature>
<keyword evidence="1" id="KW-1133">Transmembrane helix</keyword>
<evidence type="ECO:0000313" key="3">
    <source>
        <dbReference type="Proteomes" id="UP001203687"/>
    </source>
</evidence>
<dbReference type="EMBL" id="JALPQF010000012">
    <property type="protein sequence ID" value="MCK8481438.1"/>
    <property type="molecule type" value="Genomic_DNA"/>
</dbReference>
<feature type="transmembrane region" description="Helical" evidence="1">
    <location>
        <begin position="129"/>
        <end position="147"/>
    </location>
</feature>
<dbReference type="PROSITE" id="PS51257">
    <property type="entry name" value="PROKAR_LIPOPROTEIN"/>
    <property type="match status" value="1"/>
</dbReference>
<accession>A0ABT0HAP0</accession>
<keyword evidence="3" id="KW-1185">Reference proteome</keyword>
<feature type="transmembrane region" description="Helical" evidence="1">
    <location>
        <begin position="98"/>
        <end position="117"/>
    </location>
</feature>
<feature type="transmembrane region" description="Helical" evidence="1">
    <location>
        <begin position="65"/>
        <end position="86"/>
    </location>
</feature>
<reference evidence="2" key="1">
    <citation type="submission" date="2022-04" db="EMBL/GenBank/DDBJ databases">
        <authorList>
            <person name="Ren T."/>
        </authorList>
    </citation>
    <scope>NUCLEOTIDE SEQUENCE</scope>
    <source>
        <strain evidence="2">F63249</strain>
    </source>
</reference>
<sequence length="277" mass="32661">MKFQRRHLLLNYIFIGCLIVLVLNDHILKWEYSNWLTGKLSDFAGMLILPIIITYCNPKHLKFNLVLSAVLFMFWKSSLSTNAIALYNTYAFIKTSRVVDYTDYIALIMLPLAYYIITKINTNPHYFQIKIRFNSAYILVLTLFILISETPGRQYYITHTDSNFKCHNCDLKLDMSQAEILEKLKRFNIKADTNYNQINENRYGFSEDSLNYYTIKAFIINQDTLRNADISLRSPVSGKTIISLNGFDYEKPISNQKMKRKLNRHFKKIVKSYFREL</sequence>
<dbReference type="Proteomes" id="UP001203687">
    <property type="component" value="Unassembled WGS sequence"/>
</dbReference>
<dbReference type="RefSeq" id="WP_248413347.1">
    <property type="nucleotide sequence ID" value="NZ_JALPQF010000012.1"/>
</dbReference>
<keyword evidence="1" id="KW-0472">Membrane</keyword>
<feature type="transmembrane region" description="Helical" evidence="1">
    <location>
        <begin position="40"/>
        <end position="58"/>
    </location>
</feature>
<evidence type="ECO:0000256" key="1">
    <source>
        <dbReference type="SAM" id="Phobius"/>
    </source>
</evidence>
<proteinExistence type="predicted"/>